<evidence type="ECO:0000313" key="1">
    <source>
        <dbReference type="EMBL" id="RUQ65098.1"/>
    </source>
</evidence>
<sequence>MTDLYLPNDVYDALTSALAAKLPEFDEERPMLDRRDRAAWVLAEAGLWSQRVRDDLDAMDRIAAVP</sequence>
<organism evidence="1 2">
    <name type="scientific">Azospirillum doebereinerae</name>
    <dbReference type="NCBI Taxonomy" id="92933"/>
    <lineage>
        <taxon>Bacteria</taxon>
        <taxon>Pseudomonadati</taxon>
        <taxon>Pseudomonadota</taxon>
        <taxon>Alphaproteobacteria</taxon>
        <taxon>Rhodospirillales</taxon>
        <taxon>Azospirillaceae</taxon>
        <taxon>Azospirillum</taxon>
    </lineage>
</organism>
<dbReference type="Proteomes" id="UP000280346">
    <property type="component" value="Unassembled WGS sequence"/>
</dbReference>
<comment type="caution">
    <text evidence="1">The sequence shown here is derived from an EMBL/GenBank/DDBJ whole genome shotgun (WGS) entry which is preliminary data.</text>
</comment>
<name>A0A433J1X5_9PROT</name>
<dbReference type="EMBL" id="RZIJ01000027">
    <property type="protein sequence ID" value="RUQ65098.1"/>
    <property type="molecule type" value="Genomic_DNA"/>
</dbReference>
<gene>
    <name evidence="1" type="ORF">EJ913_25465</name>
</gene>
<dbReference type="RefSeq" id="WP_127003223.1">
    <property type="nucleotide sequence ID" value="NZ_JBNPXW010000005.1"/>
</dbReference>
<reference evidence="1 2" key="1">
    <citation type="submission" date="2018-12" db="EMBL/GenBank/DDBJ databases">
        <authorList>
            <person name="Yang Y."/>
        </authorList>
    </citation>
    <scope>NUCLEOTIDE SEQUENCE [LARGE SCALE GENOMIC DNA]</scope>
    <source>
        <strain evidence="1 2">GSF71</strain>
    </source>
</reference>
<protein>
    <submittedName>
        <fullName evidence="1">Uncharacterized protein</fullName>
    </submittedName>
</protein>
<evidence type="ECO:0000313" key="2">
    <source>
        <dbReference type="Proteomes" id="UP000280346"/>
    </source>
</evidence>
<proteinExistence type="predicted"/>
<dbReference type="AlphaFoldDB" id="A0A433J1X5"/>
<accession>A0A433J1X5</accession>
<keyword evidence="2" id="KW-1185">Reference proteome</keyword>